<dbReference type="InterPro" id="IPR010067">
    <property type="entry name" value="ABC_SsuA_sub-bd"/>
</dbReference>
<dbReference type="InterPro" id="IPR001638">
    <property type="entry name" value="Solute-binding_3/MltF_N"/>
</dbReference>
<feature type="signal peptide" evidence="7">
    <location>
        <begin position="1"/>
        <end position="21"/>
    </location>
</feature>
<organism evidence="9 10">
    <name type="scientific">Sphingomonas oleivorans</name>
    <dbReference type="NCBI Taxonomy" id="1735121"/>
    <lineage>
        <taxon>Bacteria</taxon>
        <taxon>Pseudomonadati</taxon>
        <taxon>Pseudomonadota</taxon>
        <taxon>Alphaproteobacteria</taxon>
        <taxon>Sphingomonadales</taxon>
        <taxon>Sphingomonadaceae</taxon>
        <taxon>Sphingomonas</taxon>
    </lineage>
</organism>
<comment type="function">
    <text evidence="5">Part of a binding-protein-dependent transport system for aliphatic sulfonates. Putative binding protein.</text>
</comment>
<dbReference type="Proteomes" id="UP000244162">
    <property type="component" value="Unassembled WGS sequence"/>
</dbReference>
<proteinExistence type="inferred from homology"/>
<evidence type="ECO:0000256" key="7">
    <source>
        <dbReference type="SAM" id="SignalP"/>
    </source>
</evidence>
<keyword evidence="10" id="KW-1185">Reference proteome</keyword>
<sequence length="324" mass="33707">MRRLILALGVLLAVTACSRSAEPNRADVLHIGSQRGGTKAVMIASGALEGAPYTVEWSEFAAAQPLLEAIGAGAVDLGLAGDAPFTFAYQSGSPIKAVGAQFVTERPAGALALVVPGNSPAHSLADLKGKKIATTRGSVGHHLVIRALRQAKLPPDWVIFTFLAPGDAKAAFSSGTIDGWAIWTPYLAPALKEGARTIVDGRGLINAYSFDVANEKAIAAKRALLADFLRREARALAWARANPDAYAAALAKETGLPPDVARDYAAKNARSAVPIDDAVIGDVRQVLDDFRASGAVRGDRALADGFERDFTTTKSAAPSGPTTG</sequence>
<evidence type="ECO:0000313" key="9">
    <source>
        <dbReference type="EMBL" id="PTQ12748.1"/>
    </source>
</evidence>
<feature type="domain" description="Solute-binding protein family 3/N-terminal" evidence="8">
    <location>
        <begin position="28"/>
        <end position="242"/>
    </location>
</feature>
<dbReference type="PANTHER" id="PTHR30024:SF48">
    <property type="entry name" value="ABC TRANSPORTER SUBSTRATE-BINDING PROTEIN"/>
    <property type="match status" value="1"/>
</dbReference>
<evidence type="ECO:0000313" key="10">
    <source>
        <dbReference type="Proteomes" id="UP000244162"/>
    </source>
</evidence>
<gene>
    <name evidence="9" type="ORF">CLG96_00900</name>
</gene>
<keyword evidence="3" id="KW-0813">Transport</keyword>
<dbReference type="PROSITE" id="PS51257">
    <property type="entry name" value="PROKAR_LIPOPROTEIN"/>
    <property type="match status" value="1"/>
</dbReference>
<comment type="subcellular location">
    <subcellularLocation>
        <location evidence="1">Periplasm</location>
    </subcellularLocation>
</comment>
<protein>
    <recommendedName>
        <fullName evidence="6">Putative aliphatic sulfonates-binding protein</fullName>
    </recommendedName>
</protein>
<evidence type="ECO:0000259" key="8">
    <source>
        <dbReference type="SMART" id="SM00062"/>
    </source>
</evidence>
<accession>A0A2T5G0S8</accession>
<evidence type="ECO:0000256" key="6">
    <source>
        <dbReference type="ARBA" id="ARBA00070228"/>
    </source>
</evidence>
<dbReference type="GO" id="GO:0016020">
    <property type="term" value="C:membrane"/>
    <property type="evidence" value="ECO:0007669"/>
    <property type="project" value="InterPro"/>
</dbReference>
<dbReference type="OrthoDB" id="6522570at2"/>
<reference evidence="9 10" key="1">
    <citation type="submission" date="2017-09" db="EMBL/GenBank/DDBJ databases">
        <title>Sphingomonas panjinensis sp.nov., isolated from oil-contaminated soil.</title>
        <authorList>
            <person name="Wang L."/>
            <person name="Chen L."/>
        </authorList>
    </citation>
    <scope>NUCLEOTIDE SEQUENCE [LARGE SCALE GENOMIC DNA]</scope>
    <source>
        <strain evidence="9 10">FW-11</strain>
    </source>
</reference>
<evidence type="ECO:0000256" key="1">
    <source>
        <dbReference type="ARBA" id="ARBA00004418"/>
    </source>
</evidence>
<dbReference type="NCBIfam" id="TIGR01728">
    <property type="entry name" value="SsuA_fam"/>
    <property type="match status" value="1"/>
</dbReference>
<dbReference type="FunFam" id="3.40.190.10:FF:000050">
    <property type="entry name" value="Sulfonate ABC transporter substrate-binding protein"/>
    <property type="match status" value="1"/>
</dbReference>
<dbReference type="GO" id="GO:0042597">
    <property type="term" value="C:periplasmic space"/>
    <property type="evidence" value="ECO:0007669"/>
    <property type="project" value="UniProtKB-SubCell"/>
</dbReference>
<feature type="chain" id="PRO_5015706675" description="Putative aliphatic sulfonates-binding protein" evidence="7">
    <location>
        <begin position="22"/>
        <end position="324"/>
    </location>
</feature>
<dbReference type="AlphaFoldDB" id="A0A2T5G0S8"/>
<evidence type="ECO:0000256" key="5">
    <source>
        <dbReference type="ARBA" id="ARBA00055538"/>
    </source>
</evidence>
<dbReference type="RefSeq" id="WP_107965986.1">
    <property type="nucleotide sequence ID" value="NZ_NWBU01000004.1"/>
</dbReference>
<evidence type="ECO:0000256" key="3">
    <source>
        <dbReference type="ARBA" id="ARBA00022448"/>
    </source>
</evidence>
<keyword evidence="4 7" id="KW-0732">Signal</keyword>
<dbReference type="Pfam" id="PF09084">
    <property type="entry name" value="NMT1"/>
    <property type="match status" value="1"/>
</dbReference>
<dbReference type="InterPro" id="IPR015168">
    <property type="entry name" value="SsuA/THI5"/>
</dbReference>
<dbReference type="CDD" id="cd13558">
    <property type="entry name" value="PBP2_SsuA_like_2"/>
    <property type="match status" value="1"/>
</dbReference>
<dbReference type="Gene3D" id="3.40.190.10">
    <property type="entry name" value="Periplasmic binding protein-like II"/>
    <property type="match status" value="2"/>
</dbReference>
<dbReference type="GO" id="GO:0042626">
    <property type="term" value="F:ATPase-coupled transmembrane transporter activity"/>
    <property type="evidence" value="ECO:0007669"/>
    <property type="project" value="InterPro"/>
</dbReference>
<comment type="caution">
    <text evidence="9">The sequence shown here is derived from an EMBL/GenBank/DDBJ whole genome shotgun (WGS) entry which is preliminary data.</text>
</comment>
<evidence type="ECO:0000256" key="2">
    <source>
        <dbReference type="ARBA" id="ARBA00010742"/>
    </source>
</evidence>
<dbReference type="PANTHER" id="PTHR30024">
    <property type="entry name" value="ALIPHATIC SULFONATES-BINDING PROTEIN-RELATED"/>
    <property type="match status" value="1"/>
</dbReference>
<dbReference type="SUPFAM" id="SSF53850">
    <property type="entry name" value="Periplasmic binding protein-like II"/>
    <property type="match status" value="1"/>
</dbReference>
<name>A0A2T5G0S8_9SPHN</name>
<dbReference type="EMBL" id="NWBU01000004">
    <property type="protein sequence ID" value="PTQ12748.1"/>
    <property type="molecule type" value="Genomic_DNA"/>
</dbReference>
<evidence type="ECO:0000256" key="4">
    <source>
        <dbReference type="ARBA" id="ARBA00022729"/>
    </source>
</evidence>
<dbReference type="SMART" id="SM00062">
    <property type="entry name" value="PBPb"/>
    <property type="match status" value="1"/>
</dbReference>
<comment type="similarity">
    <text evidence="2">Belongs to the bacterial solute-binding protein SsuA/TauA family.</text>
</comment>